<dbReference type="EMBL" id="KV722355">
    <property type="protein sequence ID" value="OCH93441.1"/>
    <property type="molecule type" value="Genomic_DNA"/>
</dbReference>
<name>A0A8E2J2R3_9APHY</name>
<accession>A0A8E2J2R3</accession>
<dbReference type="Proteomes" id="UP000250043">
    <property type="component" value="Unassembled WGS sequence"/>
</dbReference>
<organism evidence="1 2">
    <name type="scientific">Obba rivulosa</name>
    <dbReference type="NCBI Taxonomy" id="1052685"/>
    <lineage>
        <taxon>Eukaryota</taxon>
        <taxon>Fungi</taxon>
        <taxon>Dikarya</taxon>
        <taxon>Basidiomycota</taxon>
        <taxon>Agaricomycotina</taxon>
        <taxon>Agaricomycetes</taxon>
        <taxon>Polyporales</taxon>
        <taxon>Gelatoporiaceae</taxon>
        <taxon>Obba</taxon>
    </lineage>
</organism>
<sequence length="136" mass="15284">MRALEPAYPSFTLVLTNAGKDSLRLPAYRASHKERYHPYPRYPRRSADCLMQTVDYRDIGAPSRSTSLNAPHTSSPLGADVANLDIALHADDEAAAEGDRKLSALIIDLALAIRQHWQIMRRVTIVVSAFKFERHE</sequence>
<reference evidence="1 2" key="1">
    <citation type="submission" date="2016-07" db="EMBL/GenBank/DDBJ databases">
        <title>Draft genome of the white-rot fungus Obba rivulosa 3A-2.</title>
        <authorList>
            <consortium name="DOE Joint Genome Institute"/>
            <person name="Miettinen O."/>
            <person name="Riley R."/>
            <person name="Acob R."/>
            <person name="Barry K."/>
            <person name="Cullen D."/>
            <person name="De Vries R."/>
            <person name="Hainaut M."/>
            <person name="Hatakka A."/>
            <person name="Henrissat B."/>
            <person name="Hilden K."/>
            <person name="Kuo R."/>
            <person name="Labutti K."/>
            <person name="Lipzen A."/>
            <person name="Makela M.R."/>
            <person name="Sandor L."/>
            <person name="Spatafora J.W."/>
            <person name="Grigoriev I.V."/>
            <person name="Hibbett D.S."/>
        </authorList>
    </citation>
    <scope>NUCLEOTIDE SEQUENCE [LARGE SCALE GENOMIC DNA]</scope>
    <source>
        <strain evidence="1 2">3A-2</strain>
    </source>
</reference>
<gene>
    <name evidence="1" type="ORF">OBBRIDRAFT_790314</name>
</gene>
<keyword evidence="2" id="KW-1185">Reference proteome</keyword>
<dbReference type="OrthoDB" id="2637024at2759"/>
<protein>
    <submittedName>
        <fullName evidence="1">Uncharacterized protein</fullName>
    </submittedName>
</protein>
<evidence type="ECO:0000313" key="1">
    <source>
        <dbReference type="EMBL" id="OCH93441.1"/>
    </source>
</evidence>
<dbReference type="AlphaFoldDB" id="A0A8E2J2R3"/>
<evidence type="ECO:0000313" key="2">
    <source>
        <dbReference type="Proteomes" id="UP000250043"/>
    </source>
</evidence>
<proteinExistence type="predicted"/>